<name>A0A179H1V8_PURLI</name>
<feature type="compositionally biased region" description="Basic and acidic residues" evidence="1">
    <location>
        <begin position="1"/>
        <end position="13"/>
    </location>
</feature>
<feature type="region of interest" description="Disordered" evidence="1">
    <location>
        <begin position="1"/>
        <end position="25"/>
    </location>
</feature>
<evidence type="ECO:0000256" key="1">
    <source>
        <dbReference type="SAM" id="MobiDB-lite"/>
    </source>
</evidence>
<dbReference type="Proteomes" id="UP000078240">
    <property type="component" value="Unassembled WGS sequence"/>
</dbReference>
<evidence type="ECO:0000313" key="3">
    <source>
        <dbReference type="Proteomes" id="UP000078240"/>
    </source>
</evidence>
<organism evidence="2 3">
    <name type="scientific">Purpureocillium lilacinum</name>
    <name type="common">Paecilomyces lilacinus</name>
    <dbReference type="NCBI Taxonomy" id="33203"/>
    <lineage>
        <taxon>Eukaryota</taxon>
        <taxon>Fungi</taxon>
        <taxon>Dikarya</taxon>
        <taxon>Ascomycota</taxon>
        <taxon>Pezizomycotina</taxon>
        <taxon>Sordariomycetes</taxon>
        <taxon>Hypocreomycetidae</taxon>
        <taxon>Hypocreales</taxon>
        <taxon>Ophiocordycipitaceae</taxon>
        <taxon>Purpureocillium</taxon>
    </lineage>
</organism>
<dbReference type="EMBL" id="LSBH01000002">
    <property type="protein sequence ID" value="OAQ83461.1"/>
    <property type="molecule type" value="Genomic_DNA"/>
</dbReference>
<dbReference type="AlphaFoldDB" id="A0A179H1V8"/>
<reference evidence="2 3" key="1">
    <citation type="submission" date="2016-01" db="EMBL/GenBank/DDBJ databases">
        <title>Biosynthesis of antibiotic leucinostatins and their inhibition on Phytophthora in bio-control Purpureocillium lilacinum.</title>
        <authorList>
            <person name="Wang G."/>
            <person name="Liu Z."/>
            <person name="Lin R."/>
            <person name="Li E."/>
            <person name="Mao Z."/>
            <person name="Ling J."/>
            <person name="Yin W."/>
            <person name="Xie B."/>
        </authorList>
    </citation>
    <scope>NUCLEOTIDE SEQUENCE [LARGE SCALE GENOMIC DNA]</scope>
    <source>
        <strain evidence="2">PLBJ-1</strain>
    </source>
</reference>
<accession>A0A179H1V8</accession>
<sequence>MWREGGTHEHDEDGSGAPAMVRLGRGTGGLASSGLGFEHTRVLDAMVGKGPYSYVRNVDGPHGDERLKGENWSCGRWSVVSRARLCTRHQNVGWVCRKRAPGHYAYLGGAGRIYVGR</sequence>
<evidence type="ECO:0000313" key="2">
    <source>
        <dbReference type="EMBL" id="OAQ83461.1"/>
    </source>
</evidence>
<proteinExistence type="predicted"/>
<protein>
    <submittedName>
        <fullName evidence="2">Uncharacterized protein</fullName>
    </submittedName>
</protein>
<comment type="caution">
    <text evidence="2">The sequence shown here is derived from an EMBL/GenBank/DDBJ whole genome shotgun (WGS) entry which is preliminary data.</text>
</comment>
<gene>
    <name evidence="2" type="ORF">VFPBJ_02229</name>
</gene>